<feature type="compositionally biased region" description="Basic and acidic residues" evidence="1">
    <location>
        <begin position="97"/>
        <end position="121"/>
    </location>
</feature>
<keyword evidence="3" id="KW-1185">Reference proteome</keyword>
<dbReference type="EMBL" id="JASCZI010060473">
    <property type="protein sequence ID" value="MED6132442.1"/>
    <property type="molecule type" value="Genomic_DNA"/>
</dbReference>
<accession>A0ABU6S7Y1</accession>
<evidence type="ECO:0000256" key="1">
    <source>
        <dbReference type="SAM" id="MobiDB-lite"/>
    </source>
</evidence>
<gene>
    <name evidence="2" type="ORF">PIB30_019041</name>
</gene>
<reference evidence="2 3" key="1">
    <citation type="journal article" date="2023" name="Plants (Basel)">
        <title>Bridging the Gap: Combining Genomics and Transcriptomics Approaches to Understand Stylosanthes scabra, an Orphan Legume from the Brazilian Caatinga.</title>
        <authorList>
            <person name="Ferreira-Neto J.R.C."/>
            <person name="da Silva M.D."/>
            <person name="Binneck E."/>
            <person name="de Melo N.F."/>
            <person name="da Silva R.H."/>
            <person name="de Melo A.L.T.M."/>
            <person name="Pandolfi V."/>
            <person name="Bustamante F.O."/>
            <person name="Brasileiro-Vidal A.C."/>
            <person name="Benko-Iseppon A.M."/>
        </authorList>
    </citation>
    <scope>NUCLEOTIDE SEQUENCE [LARGE SCALE GENOMIC DNA]</scope>
    <source>
        <tissue evidence="2">Leaves</tissue>
    </source>
</reference>
<protein>
    <submittedName>
        <fullName evidence="2">Uncharacterized protein</fullName>
    </submittedName>
</protein>
<feature type="compositionally biased region" description="Basic and acidic residues" evidence="1">
    <location>
        <begin position="193"/>
        <end position="206"/>
    </location>
</feature>
<name>A0ABU6S7Y1_9FABA</name>
<evidence type="ECO:0000313" key="3">
    <source>
        <dbReference type="Proteomes" id="UP001341840"/>
    </source>
</evidence>
<dbReference type="Proteomes" id="UP001341840">
    <property type="component" value="Unassembled WGS sequence"/>
</dbReference>
<comment type="caution">
    <text evidence="2">The sequence shown here is derived from an EMBL/GenBank/DDBJ whole genome shotgun (WGS) entry which is preliminary data.</text>
</comment>
<organism evidence="2 3">
    <name type="scientific">Stylosanthes scabra</name>
    <dbReference type="NCBI Taxonomy" id="79078"/>
    <lineage>
        <taxon>Eukaryota</taxon>
        <taxon>Viridiplantae</taxon>
        <taxon>Streptophyta</taxon>
        <taxon>Embryophyta</taxon>
        <taxon>Tracheophyta</taxon>
        <taxon>Spermatophyta</taxon>
        <taxon>Magnoliopsida</taxon>
        <taxon>eudicotyledons</taxon>
        <taxon>Gunneridae</taxon>
        <taxon>Pentapetalae</taxon>
        <taxon>rosids</taxon>
        <taxon>fabids</taxon>
        <taxon>Fabales</taxon>
        <taxon>Fabaceae</taxon>
        <taxon>Papilionoideae</taxon>
        <taxon>50 kb inversion clade</taxon>
        <taxon>dalbergioids sensu lato</taxon>
        <taxon>Dalbergieae</taxon>
        <taxon>Pterocarpus clade</taxon>
        <taxon>Stylosanthes</taxon>
    </lineage>
</organism>
<evidence type="ECO:0000313" key="2">
    <source>
        <dbReference type="EMBL" id="MED6132442.1"/>
    </source>
</evidence>
<sequence>MNLLPLPLAKKVYPDIEVKEQQQNRSVEDGVEDPRANPIAATFEEEVQQENANVAGKVATEEGDLAVEDEGKAGAAEANCGPELVTVDEGVDEGGEEDCKNLKGLREFEPQKRHEGGDGVVKHLKKQEPPTSQDCDDGGEHVEEAGEVVEVGPEEDASRGASAEWEAKKPLQGGFGAAPEPPGVADLGGGGEECAREDCGGEEGHG</sequence>
<proteinExistence type="predicted"/>
<feature type="region of interest" description="Disordered" evidence="1">
    <location>
        <begin position="70"/>
        <end position="206"/>
    </location>
</feature>